<gene>
    <name evidence="2" type="ORF">GTQ45_15125</name>
</gene>
<evidence type="ECO:0000313" key="2">
    <source>
        <dbReference type="EMBL" id="NBG97069.1"/>
    </source>
</evidence>
<dbReference type="RefSeq" id="WP_045694951.1">
    <property type="nucleotide sequence ID" value="NZ_BMHN01000001.1"/>
</dbReference>
<keyword evidence="3" id="KW-1185">Reference proteome</keyword>
<evidence type="ECO:0000259" key="1">
    <source>
        <dbReference type="Pfam" id="PF13391"/>
    </source>
</evidence>
<dbReference type="GeneID" id="300655720"/>
<name>A0A845QFB8_9HYPH</name>
<keyword evidence="2" id="KW-0378">Hydrolase</keyword>
<proteinExistence type="predicted"/>
<keyword evidence="2" id="KW-0255">Endonuclease</keyword>
<accession>A0A845QFB8</accession>
<dbReference type="AlphaFoldDB" id="A0A845QFB8"/>
<comment type="caution">
    <text evidence="2">The sequence shown here is derived from an EMBL/GenBank/DDBJ whole genome shotgun (WGS) entry which is preliminary data.</text>
</comment>
<dbReference type="OrthoDB" id="9811869at2"/>
<evidence type="ECO:0000313" key="3">
    <source>
        <dbReference type="Proteomes" id="UP000470384"/>
    </source>
</evidence>
<keyword evidence="2" id="KW-0540">Nuclease</keyword>
<reference evidence="2 3" key="1">
    <citation type="journal article" date="2016" name="Int. J. Syst. Evol. Microbiol.">
        <title>Pyruvatibacter mobilis gen. nov., sp. nov., a marine bacterium from the culture broth of Picochlorum sp. 122.</title>
        <authorList>
            <person name="Wang G."/>
            <person name="Tang M."/>
            <person name="Wu H."/>
            <person name="Dai S."/>
            <person name="Li T."/>
            <person name="Chen C."/>
            <person name="He H."/>
            <person name="Fan J."/>
            <person name="Xiang W."/>
            <person name="Li X."/>
        </authorList>
    </citation>
    <scope>NUCLEOTIDE SEQUENCE [LARGE SCALE GENOMIC DNA]</scope>
    <source>
        <strain evidence="2 3">GYP-11</strain>
    </source>
</reference>
<dbReference type="EMBL" id="WXYQ01000014">
    <property type="protein sequence ID" value="NBG97069.1"/>
    <property type="molecule type" value="Genomic_DNA"/>
</dbReference>
<dbReference type="Pfam" id="PF13391">
    <property type="entry name" value="HNH_2"/>
    <property type="match status" value="1"/>
</dbReference>
<feature type="domain" description="HNH nuclease" evidence="1">
    <location>
        <begin position="153"/>
        <end position="206"/>
    </location>
</feature>
<protein>
    <submittedName>
        <fullName evidence="2">HNH endonuclease</fullName>
    </submittedName>
</protein>
<dbReference type="InterPro" id="IPR003615">
    <property type="entry name" value="HNH_nuc"/>
</dbReference>
<dbReference type="Proteomes" id="UP000470384">
    <property type="component" value="Unassembled WGS sequence"/>
</dbReference>
<organism evidence="2 3">
    <name type="scientific">Pyruvatibacter mobilis</name>
    <dbReference type="NCBI Taxonomy" id="1712261"/>
    <lineage>
        <taxon>Bacteria</taxon>
        <taxon>Pseudomonadati</taxon>
        <taxon>Pseudomonadota</taxon>
        <taxon>Alphaproteobacteria</taxon>
        <taxon>Hyphomicrobiales</taxon>
        <taxon>Parvibaculaceae</taxon>
        <taxon>Pyruvatibacter</taxon>
    </lineage>
</organism>
<sequence length="252" mass="27553">MSIVAPQSFVVSTECSKAAEQNGFRRRLGETDGWAAFQSTTAQGTIWLAAEGAPGPWYLALDHSGVIAEAGLATAAVNGPGKARFRFESLRELYAVLPRIYALAASLPDAPLRVFEKEIEGLPRSTEAERLVVQRIGQGVFRESLLEYWDGKCPLTGIDDAALLRASHIIPWKDCASDAERLDVHNGLLLSALWDAAFDRGLVTFDDGGEPQYSSILGWSARENLNWTTPIALTQSHTVRLAWHRSNVFVTG</sequence>
<dbReference type="GO" id="GO:0004519">
    <property type="term" value="F:endonuclease activity"/>
    <property type="evidence" value="ECO:0007669"/>
    <property type="project" value="UniProtKB-KW"/>
</dbReference>